<reference evidence="4" key="1">
    <citation type="submission" date="2015-09" db="EMBL/GenBank/DDBJ databases">
        <title>Whole genome sequence of Pseudomonas fluorescens FW300-N2C3.</title>
        <authorList>
            <person name="Ray J."/>
            <person name="Melnyk R."/>
            <person name="Deutschbauer A."/>
        </authorList>
    </citation>
    <scope>NUCLEOTIDE SEQUENCE [LARGE SCALE GENOMIC DNA]</scope>
    <source>
        <strain evidence="4">FW300-N2C3</strain>
    </source>
</reference>
<dbReference type="AlphaFoldDB" id="A0A0N9X4P2"/>
<feature type="transmembrane region" description="Helical" evidence="1">
    <location>
        <begin position="129"/>
        <end position="147"/>
    </location>
</feature>
<dbReference type="PANTHER" id="PTHR23028">
    <property type="entry name" value="ACETYLTRANSFERASE"/>
    <property type="match status" value="1"/>
</dbReference>
<protein>
    <recommendedName>
        <fullName evidence="2">Acyltransferase 3 domain-containing protein</fullName>
    </recommendedName>
</protein>
<feature type="transmembrane region" description="Helical" evidence="1">
    <location>
        <begin position="51"/>
        <end position="72"/>
    </location>
</feature>
<dbReference type="RefSeq" id="WP_060738572.1">
    <property type="nucleotide sequence ID" value="NZ_CP012831.1"/>
</dbReference>
<dbReference type="GO" id="GO:0016747">
    <property type="term" value="F:acyltransferase activity, transferring groups other than amino-acyl groups"/>
    <property type="evidence" value="ECO:0007669"/>
    <property type="project" value="InterPro"/>
</dbReference>
<gene>
    <name evidence="3" type="ORF">AO356_03340</name>
</gene>
<name>A0A0N9X4P2_PSEFL</name>
<dbReference type="InterPro" id="IPR050879">
    <property type="entry name" value="Acyltransferase_3"/>
</dbReference>
<evidence type="ECO:0000313" key="4">
    <source>
        <dbReference type="Proteomes" id="UP000059425"/>
    </source>
</evidence>
<dbReference type="PANTHER" id="PTHR23028:SF53">
    <property type="entry name" value="ACYL_TRANSF_3 DOMAIN-CONTAINING PROTEIN"/>
    <property type="match status" value="1"/>
</dbReference>
<keyword evidence="1" id="KW-0472">Membrane</keyword>
<feature type="transmembrane region" description="Helical" evidence="1">
    <location>
        <begin position="183"/>
        <end position="198"/>
    </location>
</feature>
<evidence type="ECO:0000259" key="2">
    <source>
        <dbReference type="Pfam" id="PF01757"/>
    </source>
</evidence>
<feature type="transmembrane region" description="Helical" evidence="1">
    <location>
        <begin position="84"/>
        <end position="117"/>
    </location>
</feature>
<feature type="domain" description="Acyltransferase 3" evidence="2">
    <location>
        <begin position="8"/>
        <end position="259"/>
    </location>
</feature>
<dbReference type="GO" id="GO:0000271">
    <property type="term" value="P:polysaccharide biosynthetic process"/>
    <property type="evidence" value="ECO:0007669"/>
    <property type="project" value="TreeGrafter"/>
</dbReference>
<dbReference type="Pfam" id="PF01757">
    <property type="entry name" value="Acyl_transf_3"/>
    <property type="match status" value="1"/>
</dbReference>
<proteinExistence type="predicted"/>
<feature type="transmembrane region" description="Helical" evidence="1">
    <location>
        <begin position="159"/>
        <end position="177"/>
    </location>
</feature>
<evidence type="ECO:0000313" key="3">
    <source>
        <dbReference type="EMBL" id="ALI05855.1"/>
    </source>
</evidence>
<reference evidence="3 4" key="2">
    <citation type="journal article" date="2018" name="Nature">
        <title>Mutant phenotypes for thousands of bacterial genes of unknown function.</title>
        <authorList>
            <person name="Price M.N."/>
            <person name="Wetmore K.M."/>
            <person name="Waters R.J."/>
            <person name="Callaghan M."/>
            <person name="Ray J."/>
            <person name="Liu H."/>
            <person name="Kuehl J.V."/>
            <person name="Melnyk R.A."/>
            <person name="Lamson J.S."/>
            <person name="Suh Y."/>
            <person name="Carlson H.K."/>
            <person name="Esquivel Z."/>
            <person name="Sadeeshkumar H."/>
            <person name="Chakraborty R."/>
            <person name="Zane G.M."/>
            <person name="Rubin B.E."/>
            <person name="Wall J.D."/>
            <person name="Visel A."/>
            <person name="Bristow J."/>
            <person name="Blow M.J."/>
            <person name="Arkin A.P."/>
            <person name="Deutschbauer A.M."/>
        </authorList>
    </citation>
    <scope>NUCLEOTIDE SEQUENCE [LARGE SCALE GENOMIC DNA]</scope>
    <source>
        <strain evidence="3 4">FW300-N2C3</strain>
    </source>
</reference>
<feature type="transmembrane region" description="Helical" evidence="1">
    <location>
        <begin position="21"/>
        <end position="39"/>
    </location>
</feature>
<dbReference type="EMBL" id="CP012831">
    <property type="protein sequence ID" value="ALI05855.1"/>
    <property type="molecule type" value="Genomic_DNA"/>
</dbReference>
<keyword evidence="1" id="KW-0812">Transmembrane</keyword>
<evidence type="ECO:0000256" key="1">
    <source>
        <dbReference type="SAM" id="Phobius"/>
    </source>
</evidence>
<dbReference type="InterPro" id="IPR002656">
    <property type="entry name" value="Acyl_transf_3_dom"/>
</dbReference>
<organism evidence="3 4">
    <name type="scientific">Pseudomonas fluorescens</name>
    <dbReference type="NCBI Taxonomy" id="294"/>
    <lineage>
        <taxon>Bacteria</taxon>
        <taxon>Pseudomonadati</taxon>
        <taxon>Pseudomonadota</taxon>
        <taxon>Gammaproteobacteria</taxon>
        <taxon>Pseudomonadales</taxon>
        <taxon>Pseudomonadaceae</taxon>
        <taxon>Pseudomonas</taxon>
    </lineage>
</organism>
<keyword evidence="1" id="KW-1133">Transmembrane helix</keyword>
<dbReference type="Proteomes" id="UP000059425">
    <property type="component" value="Chromosome"/>
</dbReference>
<feature type="transmembrane region" description="Helical" evidence="1">
    <location>
        <begin position="210"/>
        <end position="229"/>
    </location>
</feature>
<sequence length="300" mass="33907">MLIKEKETTGRVDIFSFIKRRALRIFPLYYLAIFFLIIMDVTGKAGITNCIYPYALTYTINFAPKACAFSAMSHFWSLSVEEHFYLFWPIVFAFGKRTAITTISLLVLGCLCFGTSLYEPTTLYYLSRWTFPAMLPILVGCLVAFVCKIEKVKSIFTNTATSGILLISILAGLTAPAFIKTEAAWLVSVGALVLYIYHNQDSLLVKLLELKPLAAVGVISYGLYVWQGIFTGNGPYRTEHVFPPSVDIGLWLTFVVAPLSYIFFEKPLLKLKKKYSWQEKKSKDDEAFSPEKLIVARNLD</sequence>
<dbReference type="GO" id="GO:0016020">
    <property type="term" value="C:membrane"/>
    <property type="evidence" value="ECO:0007669"/>
    <property type="project" value="TreeGrafter"/>
</dbReference>
<feature type="transmembrane region" description="Helical" evidence="1">
    <location>
        <begin position="241"/>
        <end position="264"/>
    </location>
</feature>
<accession>A0A0N9X4P2</accession>